<protein>
    <submittedName>
        <fullName evidence="2">Uncharacterized protein</fullName>
    </submittedName>
</protein>
<evidence type="ECO:0000256" key="1">
    <source>
        <dbReference type="SAM" id="MobiDB-lite"/>
    </source>
</evidence>
<dbReference type="AlphaFoldDB" id="A0A5B7IEX6"/>
<proteinExistence type="predicted"/>
<keyword evidence="3" id="KW-1185">Reference proteome</keyword>
<feature type="region of interest" description="Disordered" evidence="1">
    <location>
        <begin position="50"/>
        <end position="70"/>
    </location>
</feature>
<gene>
    <name evidence="2" type="ORF">E2C01_075416</name>
</gene>
<organism evidence="2 3">
    <name type="scientific">Portunus trituberculatus</name>
    <name type="common">Swimming crab</name>
    <name type="synonym">Neptunus trituberculatus</name>
    <dbReference type="NCBI Taxonomy" id="210409"/>
    <lineage>
        <taxon>Eukaryota</taxon>
        <taxon>Metazoa</taxon>
        <taxon>Ecdysozoa</taxon>
        <taxon>Arthropoda</taxon>
        <taxon>Crustacea</taxon>
        <taxon>Multicrustacea</taxon>
        <taxon>Malacostraca</taxon>
        <taxon>Eumalacostraca</taxon>
        <taxon>Eucarida</taxon>
        <taxon>Decapoda</taxon>
        <taxon>Pleocyemata</taxon>
        <taxon>Brachyura</taxon>
        <taxon>Eubrachyura</taxon>
        <taxon>Portunoidea</taxon>
        <taxon>Portunidae</taxon>
        <taxon>Portuninae</taxon>
        <taxon>Portunus</taxon>
    </lineage>
</organism>
<evidence type="ECO:0000313" key="2">
    <source>
        <dbReference type="EMBL" id="MPC80823.1"/>
    </source>
</evidence>
<reference evidence="2 3" key="1">
    <citation type="submission" date="2019-05" db="EMBL/GenBank/DDBJ databases">
        <title>Another draft genome of Portunus trituberculatus and its Hox gene families provides insights of decapod evolution.</title>
        <authorList>
            <person name="Jeong J.-H."/>
            <person name="Song I."/>
            <person name="Kim S."/>
            <person name="Choi T."/>
            <person name="Kim D."/>
            <person name="Ryu S."/>
            <person name="Kim W."/>
        </authorList>
    </citation>
    <scope>NUCLEOTIDE SEQUENCE [LARGE SCALE GENOMIC DNA]</scope>
    <source>
        <tissue evidence="2">Muscle</tissue>
    </source>
</reference>
<accession>A0A5B7IEX6</accession>
<sequence>MNYMNSRRPAGSGSVSSLGCHAMAPRPAPAWATPSPLLATKCFSSVDWPMTARTPRTTSPSTLMISTRWS</sequence>
<dbReference type="Proteomes" id="UP000324222">
    <property type="component" value="Unassembled WGS sequence"/>
</dbReference>
<feature type="compositionally biased region" description="Low complexity" evidence="1">
    <location>
        <begin position="53"/>
        <end position="62"/>
    </location>
</feature>
<dbReference type="PROSITE" id="PS51257">
    <property type="entry name" value="PROKAR_LIPOPROTEIN"/>
    <property type="match status" value="1"/>
</dbReference>
<dbReference type="EMBL" id="VSRR010055086">
    <property type="protein sequence ID" value="MPC80823.1"/>
    <property type="molecule type" value="Genomic_DNA"/>
</dbReference>
<comment type="caution">
    <text evidence="2">The sequence shown here is derived from an EMBL/GenBank/DDBJ whole genome shotgun (WGS) entry which is preliminary data.</text>
</comment>
<evidence type="ECO:0000313" key="3">
    <source>
        <dbReference type="Proteomes" id="UP000324222"/>
    </source>
</evidence>
<name>A0A5B7IEX6_PORTR</name>